<keyword evidence="4 8" id="KW-0812">Transmembrane</keyword>
<dbReference type="Gene3D" id="2.170.130.10">
    <property type="entry name" value="TonB-dependent receptor, plug domain"/>
    <property type="match status" value="1"/>
</dbReference>
<feature type="signal peptide" evidence="10">
    <location>
        <begin position="1"/>
        <end position="23"/>
    </location>
</feature>
<dbReference type="Pfam" id="PF00593">
    <property type="entry name" value="TonB_dep_Rec_b-barrel"/>
    <property type="match status" value="1"/>
</dbReference>
<dbReference type="InterPro" id="IPR023996">
    <property type="entry name" value="TonB-dep_OMP_SusC/RagA"/>
</dbReference>
<dbReference type="EMBL" id="CAKLPY010000002">
    <property type="protein sequence ID" value="CAH0996495.1"/>
    <property type="molecule type" value="Genomic_DNA"/>
</dbReference>
<proteinExistence type="inferred from homology"/>
<dbReference type="Gene3D" id="2.40.170.20">
    <property type="entry name" value="TonB-dependent receptor, beta-barrel domain"/>
    <property type="match status" value="1"/>
</dbReference>
<keyword evidence="5 9" id="KW-0798">TonB box</keyword>
<gene>
    <name evidence="13" type="ORF">EMA8858_02627</name>
</gene>
<keyword evidence="3 8" id="KW-1134">Transmembrane beta strand</keyword>
<keyword evidence="6 8" id="KW-0472">Membrane</keyword>
<keyword evidence="10" id="KW-0732">Signal</keyword>
<keyword evidence="13" id="KW-0675">Receptor</keyword>
<accession>A0ABN8EWS1</accession>
<dbReference type="PROSITE" id="PS52016">
    <property type="entry name" value="TONB_DEPENDENT_REC_3"/>
    <property type="match status" value="1"/>
</dbReference>
<comment type="subcellular location">
    <subcellularLocation>
        <location evidence="1 8">Cell outer membrane</location>
        <topology evidence="1 8">Multi-pass membrane protein</topology>
    </subcellularLocation>
</comment>
<reference evidence="13" key="1">
    <citation type="submission" date="2021-12" db="EMBL/GenBank/DDBJ databases">
        <authorList>
            <person name="Rodrigo-Torres L."/>
            <person name="Arahal R. D."/>
            <person name="Lucena T."/>
        </authorList>
    </citation>
    <scope>NUCLEOTIDE SEQUENCE</scope>
    <source>
        <strain evidence="13">CECT 8858</strain>
    </source>
</reference>
<organism evidence="13 14">
    <name type="scientific">Emticicia aquatica</name>
    <dbReference type="NCBI Taxonomy" id="1681835"/>
    <lineage>
        <taxon>Bacteria</taxon>
        <taxon>Pseudomonadati</taxon>
        <taxon>Bacteroidota</taxon>
        <taxon>Cytophagia</taxon>
        <taxon>Cytophagales</taxon>
        <taxon>Leadbetterellaceae</taxon>
        <taxon>Emticicia</taxon>
    </lineage>
</organism>
<comment type="caution">
    <text evidence="13">The sequence shown here is derived from an EMBL/GenBank/DDBJ whole genome shotgun (WGS) entry which is preliminary data.</text>
</comment>
<evidence type="ECO:0000256" key="1">
    <source>
        <dbReference type="ARBA" id="ARBA00004571"/>
    </source>
</evidence>
<dbReference type="InterPro" id="IPR036942">
    <property type="entry name" value="Beta-barrel_TonB_sf"/>
</dbReference>
<dbReference type="SUPFAM" id="SSF49464">
    <property type="entry name" value="Carboxypeptidase regulatory domain-like"/>
    <property type="match status" value="1"/>
</dbReference>
<evidence type="ECO:0000256" key="8">
    <source>
        <dbReference type="PROSITE-ProRule" id="PRU01360"/>
    </source>
</evidence>
<dbReference type="InterPro" id="IPR012910">
    <property type="entry name" value="Plug_dom"/>
</dbReference>
<dbReference type="NCBIfam" id="TIGR04056">
    <property type="entry name" value="OMP_RagA_SusC"/>
    <property type="match status" value="1"/>
</dbReference>
<comment type="similarity">
    <text evidence="8 9">Belongs to the TonB-dependent receptor family.</text>
</comment>
<evidence type="ECO:0000256" key="10">
    <source>
        <dbReference type="SAM" id="SignalP"/>
    </source>
</evidence>
<dbReference type="SUPFAM" id="SSF56935">
    <property type="entry name" value="Porins"/>
    <property type="match status" value="1"/>
</dbReference>
<evidence type="ECO:0000259" key="12">
    <source>
        <dbReference type="Pfam" id="PF07715"/>
    </source>
</evidence>
<keyword evidence="14" id="KW-1185">Reference proteome</keyword>
<dbReference type="InterPro" id="IPR023997">
    <property type="entry name" value="TonB-dep_OMP_SusC/RagA_CS"/>
</dbReference>
<sequence length="1019" mass="110883">MKQLLQKMVLGLAILFSWQIADAQNRAVSGKVSDAGGNPLPGVSVTVKGTSQGAISDAAGKYSVQAANNVTLVFSYIGYKAQEVKVGGQSTVNITMEEDAAALSEVIVVGYGSQKKSQTTGAISQVSAKQIQEMPITSLGQAMQGRVAGVDVSQSGSKPGSVPKILIRGRRSFNAGNDPLYVVDGIPLSAGYEDLNPSDIQSMEVLKDATATAIYGARGANGVVLVTTKRGAVKGKTTVSFDTYGGVSKPLDKINLFSGPEFAEYVREAYRATGLYKDANGVAVPTGVADAAADAKVAVLGGDPNVAKGLAAGTNTNWQDLILHNGLMQNHSLGIQGGNDKTQFYISGGFFQDKGISDGLDYTRMSLRANIDHNVNSWLKVGLSSYTMYSVRNGENLNPYSFTIQQNPLAAPYDANGNIIFAPTNDALLTNPLAEIVPGAQIDETKKYRIFNSIYSEFKIMEGLKYRVNFGPDFTISRWGRFIGAATNARKGGDSQASTQNNLGFNWTLENIVTYNKTFAAKHNFGATLLQSIQRDNFERYSADVQGVPAESQTFYSLGSASLPLGTASQLTQWTINSYMARINYDFNDKYLLTATMRRDGSSRFGENTKYGNFPGVALGWNISNEAFLKQISWIDLLKLRAGWGKVGNQGVAPYQTQGLLSRTAYAWGNNAAYGYRPNTIGNPDLKWETSATANIGLDFSFLRGRIQGSLELYETNTTDLLLSDQLPGSIGFSAVTRNVGQTRNKGIELGFTTVNMSNASGFKWTSDFTFTKNKEEIISLYNGKVDDLGNRWFIGQPLNSFYDYKKVGIWQTNEADLAKSFGSEVGQIKVQDTNGDGKITAADRVLLGSDIPNFSAGITNRFNYKGFDLSFFLFGRFGNMIVSGFHQNNNALAGRYQQIKVDYWTPNNPTNEFPRPKSTQEFPVYNTTLIYFDGTFIKLRNINFGYTFPQSIAKKMGMESLRLFTSIQQPKIWSEYRSKYNGIDPEATITSSGTGTTNVGSGVTPATSVTTFGLNIRF</sequence>
<evidence type="ECO:0000256" key="9">
    <source>
        <dbReference type="RuleBase" id="RU003357"/>
    </source>
</evidence>
<name>A0ABN8EWS1_9BACT</name>
<dbReference type="InterPro" id="IPR039426">
    <property type="entry name" value="TonB-dep_rcpt-like"/>
</dbReference>
<evidence type="ECO:0000313" key="13">
    <source>
        <dbReference type="EMBL" id="CAH0996495.1"/>
    </source>
</evidence>
<feature type="chain" id="PRO_5046454166" evidence="10">
    <location>
        <begin position="24"/>
        <end position="1019"/>
    </location>
</feature>
<feature type="domain" description="TonB-dependent receptor plug" evidence="12">
    <location>
        <begin position="116"/>
        <end position="223"/>
    </location>
</feature>
<dbReference type="InterPro" id="IPR037066">
    <property type="entry name" value="Plug_dom_sf"/>
</dbReference>
<protein>
    <submittedName>
        <fullName evidence="13">TonB-dependent receptor P3</fullName>
    </submittedName>
</protein>
<feature type="domain" description="TonB-dependent receptor-like beta-barrel" evidence="11">
    <location>
        <begin position="340"/>
        <end position="791"/>
    </location>
</feature>
<dbReference type="InterPro" id="IPR000531">
    <property type="entry name" value="Beta-barrel_TonB"/>
</dbReference>
<evidence type="ECO:0000256" key="2">
    <source>
        <dbReference type="ARBA" id="ARBA00022448"/>
    </source>
</evidence>
<evidence type="ECO:0000256" key="5">
    <source>
        <dbReference type="ARBA" id="ARBA00023077"/>
    </source>
</evidence>
<dbReference type="Pfam" id="PF13715">
    <property type="entry name" value="CarbopepD_reg_2"/>
    <property type="match status" value="1"/>
</dbReference>
<dbReference type="InterPro" id="IPR008969">
    <property type="entry name" value="CarboxyPept-like_regulatory"/>
</dbReference>
<dbReference type="Pfam" id="PF07715">
    <property type="entry name" value="Plug"/>
    <property type="match status" value="1"/>
</dbReference>
<dbReference type="Proteomes" id="UP000837932">
    <property type="component" value="Unassembled WGS sequence"/>
</dbReference>
<evidence type="ECO:0000256" key="7">
    <source>
        <dbReference type="ARBA" id="ARBA00023237"/>
    </source>
</evidence>
<evidence type="ECO:0000256" key="6">
    <source>
        <dbReference type="ARBA" id="ARBA00023136"/>
    </source>
</evidence>
<evidence type="ECO:0000256" key="4">
    <source>
        <dbReference type="ARBA" id="ARBA00022692"/>
    </source>
</evidence>
<evidence type="ECO:0000313" key="14">
    <source>
        <dbReference type="Proteomes" id="UP000837932"/>
    </source>
</evidence>
<dbReference type="NCBIfam" id="TIGR04057">
    <property type="entry name" value="SusC_RagA_signa"/>
    <property type="match status" value="1"/>
</dbReference>
<keyword evidence="7 8" id="KW-0998">Cell outer membrane</keyword>
<dbReference type="Gene3D" id="2.60.40.1120">
    <property type="entry name" value="Carboxypeptidase-like, regulatory domain"/>
    <property type="match status" value="1"/>
</dbReference>
<evidence type="ECO:0000256" key="3">
    <source>
        <dbReference type="ARBA" id="ARBA00022452"/>
    </source>
</evidence>
<dbReference type="RefSeq" id="WP_374759618.1">
    <property type="nucleotide sequence ID" value="NZ_CAKLPY010000002.1"/>
</dbReference>
<evidence type="ECO:0000259" key="11">
    <source>
        <dbReference type="Pfam" id="PF00593"/>
    </source>
</evidence>
<keyword evidence="2 8" id="KW-0813">Transport</keyword>